<dbReference type="InterPro" id="IPR018201">
    <property type="entry name" value="Ketoacyl_synth_AS"/>
</dbReference>
<dbReference type="Gene3D" id="1.10.1200.10">
    <property type="entry name" value="ACP-like"/>
    <property type="match status" value="2"/>
</dbReference>
<dbReference type="PANTHER" id="PTHR43775">
    <property type="entry name" value="FATTY ACID SYNTHASE"/>
    <property type="match status" value="1"/>
</dbReference>
<dbReference type="RefSeq" id="WP_255928461.1">
    <property type="nucleotide sequence ID" value="NZ_JANFNH010000015.1"/>
</dbReference>
<feature type="domain" description="Carrier" evidence="8">
    <location>
        <begin position="1444"/>
        <end position="1519"/>
    </location>
</feature>
<dbReference type="InterPro" id="IPR057326">
    <property type="entry name" value="KR_dom"/>
</dbReference>
<sequence length="3312" mass="347760">MSNEDKLRHFLKQVTADLRQTKQRLREVEDAAVEPIAIVGMSCRYPGGINSPEDLWRLVADGGDAISSFPPDRGWDVDDLYDVDPDSAGKSYTRQGGFLHDASEFDPAFFEISPREALAMDPQQRLLLEASWEAFERAGIDPATVRGSRTGVFAGVIYHDYATRLVDLPEGVEGYIGTGNSGSVASGRIAYTLGLEGPAVTIDTACSSSLVALHLACESLRKGECTLALAGGATIMATPAIFVEFSRQRGLAADGRCKAFADAADGTGWGEGVGMLLVERLSDAQRNGHPVLAVVRGTAVNQDGASSGLTAPNGPAQQRVIRQALLNAQLTAEQVDVVEAHGTGTRLGDPIEAQALLATYGQDRPVERPLLLGAVKSNIGHTQAAAGVAGVIKMVQAMRHGVLPKTLHVDEPSRQVDWSAGAVSLLTEPTEWPRTGEPRRAGVSSFGVSGTNAHAILEQAPPVEEVDSVESAGVMPWVLSAKTEQALRAQAARLLAFVDSTPELRPADVGHSLVASRSRFEYRAAVVAADVAGFRAGLAALAEAGAAPGVVQGVAGAGDRAVFVFPGQGSQWVGMAVGLLGSSSVFAESMRACAGALAPFVEWSLLDVLGDAAALERVDVVQPVLFAVMVSLAALWRSYGVEPAAVVGHSQGEIAAAYVSGALSLEDAARVVALRSKALLALSGRGGMVSVSLPVAEVTGRVERWGGRISVAAVNGPGSVVVSGDVDALDELLAECEGLGVRARRIPVDYASHSAHVEEIRDELLTVLADITPRTSEVPFYSTVSVERIDTRVLDADYWYRNLRQTVRFEETVRLLAEQGHRLFVESSAHPVLTMGIQETSEELVALGSLRRDEGGLDRFLLSLAEAHVHGASVDWPTVFPGARRVDLPTYAFQRQRYWLEAVAPEAGAAVDPVDAQFWDAVERENLEALASALNVDGDAPLSAVLPAMSAWRRNRRDQSTVESWRYRESWQPLTGPLRQQLDGTWLLVAPAGDELVDTVAGALSGHGAKVTLLTVDERSDRQILADQLRVIAAEGAPTGVLSLLADRVDTVLALVQALGDSDIEAPLWCATQGAVSTGSSDRVTSPLQAAVWGLGRVAALERPQRWGGLVDLPEVLDERALGRLAGVLCGAGDEDQLAVRGSGVFVRRLVRARAGTVAGRAWKPRGTTLITGGTGALGGHVARWLASSGAEHLVLLSRRGRAAEGAAELEAELTGLGAKVTIAACDVTDKAVLASVIQAAGEVAPIRAVVHAAGVLDSGVLEALTPERLDAVLRPKIRGALNLDELTEDLDAFVLFSSFASTLGAAGQGNYAAANAALEALAQRRRAAGLSATAIAWGPWADGGMADDAAVGARLRRGGLPVMAPAMAIAALQQALDHDETLLAVADVDWTRFAPGFTAARPNPLIGDLPEVRALADARIETGTGDSVLRARLSGMSEAERRRAVLELVRGHVAAVLGHGPDELVAADRAFRELGFDSLTAVDLRNRLAAATGLKLPTTLVFDYPTPSALTDFLLAEVGEAAGTQAIVLTSAPSATALGDDEPIAIVGMACRFPGGVRTPDELWRLVADGEDAISLVPMDRGWDIDGLFGDGQSGTSYTREGGFLYDVAEFDPTFFGISPREALSMDPQHRLLLEASWEAFERAGIDPSTLRGSRTGVFAGANGQDYAALLMSTPDAADGYLLTGNAGSVVSGRISYTFGLEGPAVTVDTACSSSLVALHLACQSLRQGESTLALAGGVTVMSTPGMFVEFSRQRGLAADGRCKSFAAAADGTSWGEGVGVLVVERLSDARRNGHPVLAVVRGSAVNQDGASNGLTAPNGPSQQRVIRQALHSARLSAGQVDVVEAHGTGTVLGDPIEAQALLATYGQERPAERPLLLGSLKSNIGHTQAAAGVAGVIKMVQAMRHGLVPKTLHVDRPTSEVDWSAGAVSLVTEATPWPETGEPRRAGVSSFGISGTNAHVIIEQPTTTVETVVEAASPADVVPWVVSGRSEAALRGQAARLVSFVDSSPGLGLVDVGFSLATTRAALGHRAVVVARDASGFREGLVALASGEVAPGVVRDVVSEGRLAFLFSGQGSQRVGMGRELYAAYPVFADAFDAVCARFDAELARPLREVVFGDDAGLLDQTAYTQPALFAVEVALFRLVESWGLRPDFLAGHSVGELVAAHVAGVLSLGDACVLVAARGRLMQELPSGGVMVAVQAAEDEVAPLLVEGVSIAAVNGPMSVVVAGDEPKVLQIASVFEGRGRKAKRLPVSHAFHSPHMDGMLEAFGAVAAGLSYQAPRIPIVSNLTGAVVGVEEIGTAEFWVRHVRETVRFADGIAELEAQGVATFMELGPDGALSALVRECCAGDGVAAVAALRKGRGEVRSLLAAVGAAFVRGVVVDWARALGGGRRVDLPTYAFQRERYWPDVPVGNAAVLEDSVDAGFWDAVEQESLAEALSVDPDAPLSAVLPAMSAWRKARREKSTVDSWRYQVTWQPVDASAIASLSGRWLVVLPTEEQEFTASVVHALAERGAETIRVELRTTYVDRERLAERLRTAVGEDAPAGVLSLLAVTGTVQPSLALLQALGDNGWDAPLWCLTRGAVAVGGAERLADPAQAQVWGLGRVAALEHPQRWGGLVDLPGVLDDRALDRLVAVLAGTDEDQLAIRPSGVFARRLRRATAAPAEAWRPTGTVLVTGGTGALGAQVARWLAGNGAEHLALISRQGESAPGAAELAAELTGLGIDITVASCDAADPGALRALLAGLSGPPLTAVVHAAGVLEPELLDSLTAEQLARVLRPKVDATRNLHELTRDRGLSAFVLFSSFASTVGAAGQGNYAAANAYLDALAEQRRADGLAATSISWGPWAEAGMAADGAHEERLRRGGLPAMSPQLALVGLREAVGRTDPAVVIADVDWAAFGPAFTALRPSPLLDGLLPTRPVDAAEPVSDGVPLVERLAGLSEAERSQALGEVVRTEVAAVLGYPSADRVQPDQAFLELGFDSLTAVELRNRIAAATGLTLPATLTFDHPTLGALADFLRAQLAGIGAEVARPGGGAPGFLGTLYRQSVEQGTLSDFVTLLADAARFRPRFDATSALRPPTLVRLAEGPAEPELICCSGTAAIAGPHEFARFASAMRGVRDVSALPLPGYGRDEPLPASLEDALRLQAEAVREHTGGRPFVLFGHSGGATMANALACHLEETGTAPAAVVLADIYSTDDLELLVEWQQDLARWTFERESMYVPMDDFRLTAMGAYDQFLATRKRFATKAPTLLVRASEPMAEWSGERDWRSSWDFAHTTVDVPGNHFTMMAEYASVTAGSINQWLAESV</sequence>
<dbReference type="Pfam" id="PF00109">
    <property type="entry name" value="ketoacyl-synt"/>
    <property type="match status" value="2"/>
</dbReference>
<dbReference type="Pfam" id="PF08659">
    <property type="entry name" value="KR"/>
    <property type="match status" value="2"/>
</dbReference>
<name>A0ABT1PDJ1_9ACTN</name>
<evidence type="ECO:0000259" key="9">
    <source>
        <dbReference type="PROSITE" id="PS52004"/>
    </source>
</evidence>
<dbReference type="CDD" id="cd00833">
    <property type="entry name" value="PKS"/>
    <property type="match status" value="2"/>
</dbReference>
<dbReference type="SMART" id="SM00824">
    <property type="entry name" value="PKS_TE"/>
    <property type="match status" value="1"/>
</dbReference>
<feature type="domain" description="Ketosynthase family 3 (KS3)" evidence="9">
    <location>
        <begin position="33"/>
        <end position="459"/>
    </location>
</feature>
<evidence type="ECO:0000256" key="1">
    <source>
        <dbReference type="ARBA" id="ARBA00001957"/>
    </source>
</evidence>
<dbReference type="InterPro" id="IPR006162">
    <property type="entry name" value="Ppantetheine_attach_site"/>
</dbReference>
<dbReference type="SUPFAM" id="SSF53901">
    <property type="entry name" value="Thiolase-like"/>
    <property type="match status" value="2"/>
</dbReference>
<dbReference type="InterPro" id="IPR036736">
    <property type="entry name" value="ACP-like_sf"/>
</dbReference>
<organism evidence="10 11">
    <name type="scientific">Streptantibioticus rubrisoli</name>
    <dbReference type="NCBI Taxonomy" id="1387313"/>
    <lineage>
        <taxon>Bacteria</taxon>
        <taxon>Bacillati</taxon>
        <taxon>Actinomycetota</taxon>
        <taxon>Actinomycetes</taxon>
        <taxon>Kitasatosporales</taxon>
        <taxon>Streptomycetaceae</taxon>
        <taxon>Streptantibioticus</taxon>
    </lineage>
</organism>
<dbReference type="SUPFAM" id="SSF51735">
    <property type="entry name" value="NAD(P)-binding Rossmann-fold domains"/>
    <property type="match status" value="4"/>
</dbReference>
<dbReference type="InterPro" id="IPR013968">
    <property type="entry name" value="PKS_KR"/>
</dbReference>
<dbReference type="InterPro" id="IPR001031">
    <property type="entry name" value="Thioesterase"/>
</dbReference>
<comment type="cofactor">
    <cofactor evidence="1">
        <name>pantetheine 4'-phosphate</name>
        <dbReference type="ChEBI" id="CHEBI:47942"/>
    </cofactor>
</comment>
<dbReference type="InterPro" id="IPR032821">
    <property type="entry name" value="PKS_assoc"/>
</dbReference>
<dbReference type="InterPro" id="IPR036291">
    <property type="entry name" value="NAD(P)-bd_dom_sf"/>
</dbReference>
<dbReference type="InterPro" id="IPR016036">
    <property type="entry name" value="Malonyl_transacylase_ACP-bd"/>
</dbReference>
<evidence type="ECO:0000256" key="6">
    <source>
        <dbReference type="ARBA" id="ARBA00023268"/>
    </source>
</evidence>
<dbReference type="EMBL" id="JANFNH010000015">
    <property type="protein sequence ID" value="MCQ4043394.1"/>
    <property type="molecule type" value="Genomic_DNA"/>
</dbReference>
<keyword evidence="4" id="KW-0808">Transferase</keyword>
<dbReference type="SMART" id="SM00823">
    <property type="entry name" value="PKS_PP"/>
    <property type="match status" value="2"/>
</dbReference>
<dbReference type="PANTHER" id="PTHR43775:SF51">
    <property type="entry name" value="INACTIVE PHENOLPHTHIOCEROL SYNTHESIS POLYKETIDE SYNTHASE TYPE I PKS1-RELATED"/>
    <property type="match status" value="1"/>
</dbReference>
<evidence type="ECO:0000256" key="5">
    <source>
        <dbReference type="ARBA" id="ARBA00023194"/>
    </source>
</evidence>
<dbReference type="Pfam" id="PF18369">
    <property type="entry name" value="PKS_DE"/>
    <property type="match status" value="2"/>
</dbReference>
<dbReference type="NCBIfam" id="NF045894">
    <property type="entry name" value="PKS_plus_SDR"/>
    <property type="match status" value="2"/>
</dbReference>
<dbReference type="Gene3D" id="3.40.366.10">
    <property type="entry name" value="Malonyl-Coenzyme A Acyl Carrier Protein, domain 2"/>
    <property type="match status" value="2"/>
</dbReference>
<dbReference type="SUPFAM" id="SSF55048">
    <property type="entry name" value="Probable ACP-binding domain of malonyl-CoA ACP transacylase"/>
    <property type="match status" value="2"/>
</dbReference>
<proteinExistence type="predicted"/>
<keyword evidence="6" id="KW-0511">Multifunctional enzyme</keyword>
<dbReference type="Pfam" id="PF00698">
    <property type="entry name" value="Acyl_transf_1"/>
    <property type="match status" value="2"/>
</dbReference>
<dbReference type="InterPro" id="IPR015083">
    <property type="entry name" value="NorB/c/GfsB-D-like_docking"/>
</dbReference>
<dbReference type="InterPro" id="IPR029058">
    <property type="entry name" value="AB_hydrolase_fold"/>
</dbReference>
<keyword evidence="3" id="KW-0597">Phosphoprotein</keyword>
<dbReference type="InterPro" id="IPR050091">
    <property type="entry name" value="PKS_NRPS_Biosynth_Enz"/>
</dbReference>
<dbReference type="Pfam" id="PF00550">
    <property type="entry name" value="PP-binding"/>
    <property type="match status" value="2"/>
</dbReference>
<dbReference type="PROSITE" id="PS00606">
    <property type="entry name" value="KS3_1"/>
    <property type="match status" value="2"/>
</dbReference>
<dbReference type="Pfam" id="PF08990">
    <property type="entry name" value="Docking"/>
    <property type="match status" value="1"/>
</dbReference>
<evidence type="ECO:0000313" key="10">
    <source>
        <dbReference type="EMBL" id="MCQ4043394.1"/>
    </source>
</evidence>
<protein>
    <submittedName>
        <fullName evidence="10">SDR family NAD(P)-dependent oxidoreductase</fullName>
    </submittedName>
</protein>
<dbReference type="SUPFAM" id="SSF52151">
    <property type="entry name" value="FabD/lysophospholipase-like"/>
    <property type="match status" value="2"/>
</dbReference>
<dbReference type="InterPro" id="IPR001227">
    <property type="entry name" value="Ac_transferase_dom_sf"/>
</dbReference>
<dbReference type="InterPro" id="IPR020841">
    <property type="entry name" value="PKS_Beta-ketoAc_synthase_dom"/>
</dbReference>
<dbReference type="Gene3D" id="3.40.50.1820">
    <property type="entry name" value="alpha/beta hydrolase"/>
    <property type="match status" value="1"/>
</dbReference>
<dbReference type="InterPro" id="IPR020802">
    <property type="entry name" value="TesA-like"/>
</dbReference>
<dbReference type="Gene3D" id="3.40.50.720">
    <property type="entry name" value="NAD(P)-binding Rossmann-like Domain"/>
    <property type="match status" value="2"/>
</dbReference>
<dbReference type="Gene3D" id="6.10.140.1830">
    <property type="match status" value="2"/>
</dbReference>
<dbReference type="PROSITE" id="PS50075">
    <property type="entry name" value="CARRIER"/>
    <property type="match status" value="2"/>
</dbReference>
<dbReference type="SMART" id="SM00825">
    <property type="entry name" value="PKS_KS"/>
    <property type="match status" value="2"/>
</dbReference>
<evidence type="ECO:0000256" key="3">
    <source>
        <dbReference type="ARBA" id="ARBA00022553"/>
    </source>
</evidence>
<evidence type="ECO:0000256" key="4">
    <source>
        <dbReference type="ARBA" id="ARBA00022679"/>
    </source>
</evidence>
<dbReference type="InterPro" id="IPR014031">
    <property type="entry name" value="Ketoacyl_synth_C"/>
</dbReference>
<dbReference type="InterPro" id="IPR036299">
    <property type="entry name" value="Polyketide_synth_docking_sf"/>
</dbReference>
<evidence type="ECO:0000259" key="8">
    <source>
        <dbReference type="PROSITE" id="PS50075"/>
    </source>
</evidence>
<dbReference type="PROSITE" id="PS00012">
    <property type="entry name" value="PHOSPHOPANTETHEINE"/>
    <property type="match status" value="2"/>
</dbReference>
<dbReference type="SMART" id="SM00822">
    <property type="entry name" value="PKS_KR"/>
    <property type="match status" value="2"/>
</dbReference>
<dbReference type="InterPro" id="IPR016035">
    <property type="entry name" value="Acyl_Trfase/lysoPLipase"/>
</dbReference>
<dbReference type="PROSITE" id="PS52004">
    <property type="entry name" value="KS3_2"/>
    <property type="match status" value="2"/>
</dbReference>
<dbReference type="InterPro" id="IPR014030">
    <property type="entry name" value="Ketoacyl_synth_N"/>
</dbReference>
<keyword evidence="2" id="KW-0596">Phosphopantetheine</keyword>
<reference evidence="10 11" key="1">
    <citation type="submission" date="2022-06" db="EMBL/GenBank/DDBJ databases">
        <title>Draft genome sequence of type strain Streptomyces rubrisoli DSM 42083.</title>
        <authorList>
            <person name="Duangmal K."/>
            <person name="Klaysubun C."/>
        </authorList>
    </citation>
    <scope>NUCLEOTIDE SEQUENCE [LARGE SCALE GENOMIC DNA]</scope>
    <source>
        <strain evidence="10 11">DSM 42083</strain>
    </source>
</reference>
<keyword evidence="11" id="KW-1185">Reference proteome</keyword>
<dbReference type="SMART" id="SM00827">
    <property type="entry name" value="PKS_AT"/>
    <property type="match status" value="2"/>
</dbReference>
<dbReference type="InterPro" id="IPR016039">
    <property type="entry name" value="Thiolase-like"/>
</dbReference>
<evidence type="ECO:0000256" key="2">
    <source>
        <dbReference type="ARBA" id="ARBA00022450"/>
    </source>
</evidence>
<dbReference type="Gene3D" id="3.40.47.10">
    <property type="match status" value="2"/>
</dbReference>
<feature type="domain" description="Ketosynthase family 3 (KS3)" evidence="9">
    <location>
        <begin position="1542"/>
        <end position="1966"/>
    </location>
</feature>
<evidence type="ECO:0000313" key="11">
    <source>
        <dbReference type="Proteomes" id="UP001206206"/>
    </source>
</evidence>
<accession>A0ABT1PDJ1</accession>
<dbReference type="InterPro" id="IPR014043">
    <property type="entry name" value="Acyl_transferase_dom"/>
</dbReference>
<dbReference type="SUPFAM" id="SSF101173">
    <property type="entry name" value="Docking domain B of the erythromycin polyketide synthase (DEBS)"/>
    <property type="match status" value="1"/>
</dbReference>
<dbReference type="InterPro" id="IPR009081">
    <property type="entry name" value="PP-bd_ACP"/>
</dbReference>
<dbReference type="InterPro" id="IPR020806">
    <property type="entry name" value="PKS_PP-bd"/>
</dbReference>
<dbReference type="Proteomes" id="UP001206206">
    <property type="component" value="Unassembled WGS sequence"/>
</dbReference>
<keyword evidence="7" id="KW-0012">Acyltransferase</keyword>
<dbReference type="Pfam" id="PF16197">
    <property type="entry name" value="KAsynt_C_assoc"/>
    <property type="match status" value="2"/>
</dbReference>
<dbReference type="SUPFAM" id="SSF53474">
    <property type="entry name" value="alpha/beta-Hydrolases"/>
    <property type="match status" value="1"/>
</dbReference>
<keyword evidence="5" id="KW-0045">Antibiotic biosynthesis</keyword>
<dbReference type="InterPro" id="IPR041618">
    <property type="entry name" value="PKS_DE"/>
</dbReference>
<gene>
    <name evidence="10" type="ORF">NON19_15510</name>
</gene>
<dbReference type="SMART" id="SM01294">
    <property type="entry name" value="PKS_PP_betabranch"/>
    <property type="match status" value="2"/>
</dbReference>
<dbReference type="Pfam" id="PF00975">
    <property type="entry name" value="Thioesterase"/>
    <property type="match status" value="1"/>
</dbReference>
<dbReference type="Pfam" id="PF02801">
    <property type="entry name" value="Ketoacyl-synt_C"/>
    <property type="match status" value="2"/>
</dbReference>
<comment type="caution">
    <text evidence="10">The sequence shown here is derived from an EMBL/GenBank/DDBJ whole genome shotgun (WGS) entry which is preliminary data.</text>
</comment>
<dbReference type="SUPFAM" id="SSF47336">
    <property type="entry name" value="ACP-like"/>
    <property type="match status" value="1"/>
</dbReference>
<dbReference type="CDD" id="cd08952">
    <property type="entry name" value="KR_1_SDR_x"/>
    <property type="match status" value="2"/>
</dbReference>
<evidence type="ECO:0000256" key="7">
    <source>
        <dbReference type="ARBA" id="ARBA00023315"/>
    </source>
</evidence>
<feature type="domain" description="Carrier" evidence="8">
    <location>
        <begin position="2951"/>
        <end position="3026"/>
    </location>
</feature>
<dbReference type="Gene3D" id="3.30.70.3290">
    <property type="match status" value="2"/>
</dbReference>